<accession>A0A2P4Y4A6</accession>
<feature type="compositionally biased region" description="Basic and acidic residues" evidence="6">
    <location>
        <begin position="353"/>
        <end position="368"/>
    </location>
</feature>
<dbReference type="Pfam" id="PF16810">
    <property type="entry name" value="RXLR"/>
    <property type="match status" value="1"/>
</dbReference>
<gene>
    <name evidence="7" type="ORF">PHPALM_10598</name>
</gene>
<evidence type="ECO:0000256" key="1">
    <source>
        <dbReference type="ARBA" id="ARBA00004613"/>
    </source>
</evidence>
<evidence type="ECO:0000256" key="3">
    <source>
        <dbReference type="ARBA" id="ARBA00022525"/>
    </source>
</evidence>
<keyword evidence="8" id="KW-1185">Reference proteome</keyword>
<reference evidence="7 8" key="1">
    <citation type="journal article" date="2017" name="Genome Biol. Evol.">
        <title>Phytophthora megakarya and P. palmivora, closely related causal agents of cacao black pod rot, underwent increases in genome sizes and gene numbers by different mechanisms.</title>
        <authorList>
            <person name="Ali S.S."/>
            <person name="Shao J."/>
            <person name="Lary D.J."/>
            <person name="Kronmiller B."/>
            <person name="Shen D."/>
            <person name="Strem M.D."/>
            <person name="Amoako-Attah I."/>
            <person name="Akrofi A.Y."/>
            <person name="Begoude B.A."/>
            <person name="Ten Hoopen G.M."/>
            <person name="Coulibaly K."/>
            <person name="Kebe B.I."/>
            <person name="Melnick R.L."/>
            <person name="Guiltinan M.J."/>
            <person name="Tyler B.M."/>
            <person name="Meinhardt L.W."/>
            <person name="Bailey B.A."/>
        </authorList>
    </citation>
    <scope>NUCLEOTIDE SEQUENCE [LARGE SCALE GENOMIC DNA]</scope>
    <source>
        <strain evidence="8">sbr112.9</strain>
    </source>
</reference>
<keyword evidence="4 5" id="KW-0732">Signal</keyword>
<keyword evidence="3 5" id="KW-0964">Secreted</keyword>
<dbReference type="EMBL" id="NCKW01005587">
    <property type="protein sequence ID" value="POM72652.1"/>
    <property type="molecule type" value="Genomic_DNA"/>
</dbReference>
<dbReference type="AlphaFoldDB" id="A0A2P4Y4A6"/>
<feature type="region of interest" description="Disordered" evidence="6">
    <location>
        <begin position="326"/>
        <end position="368"/>
    </location>
</feature>
<feature type="chain" id="PRO_5015132009" description="RxLR effector protein" evidence="5">
    <location>
        <begin position="21"/>
        <end position="422"/>
    </location>
</feature>
<evidence type="ECO:0000256" key="4">
    <source>
        <dbReference type="ARBA" id="ARBA00022729"/>
    </source>
</evidence>
<organism evidence="7 8">
    <name type="scientific">Phytophthora palmivora</name>
    <dbReference type="NCBI Taxonomy" id="4796"/>
    <lineage>
        <taxon>Eukaryota</taxon>
        <taxon>Sar</taxon>
        <taxon>Stramenopiles</taxon>
        <taxon>Oomycota</taxon>
        <taxon>Peronosporomycetes</taxon>
        <taxon>Peronosporales</taxon>
        <taxon>Peronosporaceae</taxon>
        <taxon>Phytophthora</taxon>
    </lineage>
</organism>
<comment type="subcellular location">
    <subcellularLocation>
        <location evidence="1 5">Secreted</location>
    </subcellularLocation>
</comment>
<evidence type="ECO:0000313" key="8">
    <source>
        <dbReference type="Proteomes" id="UP000237271"/>
    </source>
</evidence>
<dbReference type="OrthoDB" id="123946at2759"/>
<evidence type="ECO:0000256" key="6">
    <source>
        <dbReference type="SAM" id="MobiDB-lite"/>
    </source>
</evidence>
<dbReference type="InterPro" id="IPR031825">
    <property type="entry name" value="RXLR"/>
</dbReference>
<sequence>MRFYYIILAILLTIVAIVDAAPVELKVTSFGFQTSTRSLATYPKDARDNKLLRTNMKVSENNEERTIVIPGLSKLKETFLKIKNWFVDFVSKIKTSYTERRQIRKWMKEEKTPDEVFVLLGLDKGIDGILASPKLRTWSVFMTTYNRKNPTKMVNMLGTLTKYYGDRDVAIMIETSRWDLYTRPLANKLQNHQLTAWILNGLSSDIVFQLLRVGEGSVKNLLQNKALNVWSYFFFRMNVYNTDREIQLMKKLLTVYDDIPLAKASEVAKRVERTEFMGTQLQNAQFKKWLADGKADVDLMPSPKKLRGPTVTTSLEQEDIGQFRSISASDVNDIDDNNDIEVISTNEAEDEEPRPGRREEEQPMTKEKRLAFKQLERWRVAMNKRSKKIRRSRLRWDAKTQAYDDEVEFDNLFGSNSSFGRE</sequence>
<protein>
    <recommendedName>
        <fullName evidence="5">RxLR effector protein</fullName>
    </recommendedName>
</protein>
<feature type="signal peptide" evidence="5">
    <location>
        <begin position="1"/>
        <end position="20"/>
    </location>
</feature>
<evidence type="ECO:0000313" key="7">
    <source>
        <dbReference type="EMBL" id="POM72652.1"/>
    </source>
</evidence>
<evidence type="ECO:0000256" key="2">
    <source>
        <dbReference type="ARBA" id="ARBA00010400"/>
    </source>
</evidence>
<feature type="non-terminal residue" evidence="7">
    <location>
        <position position="422"/>
    </location>
</feature>
<comment type="similarity">
    <text evidence="2 5">Belongs to the RxLR effector family.</text>
</comment>
<dbReference type="Proteomes" id="UP000237271">
    <property type="component" value="Unassembled WGS sequence"/>
</dbReference>
<comment type="caution">
    <text evidence="7">The sequence shown here is derived from an EMBL/GenBank/DDBJ whole genome shotgun (WGS) entry which is preliminary data.</text>
</comment>
<evidence type="ECO:0000256" key="5">
    <source>
        <dbReference type="RuleBase" id="RU367124"/>
    </source>
</evidence>
<name>A0A2P4Y4A6_9STRA</name>
<comment type="domain">
    <text evidence="5">The RxLR-dEER motif acts to carry the protein into the host cell cytoplasm through binding to cell surface phosphatidylinositol-3-phosphate.</text>
</comment>
<proteinExistence type="inferred from homology"/>
<comment type="function">
    <text evidence="5">Effector that suppresses plant defense responses during pathogen infection.</text>
</comment>